<protein>
    <submittedName>
        <fullName evidence="3">Class I SAM-dependent methyltransferase</fullName>
    </submittedName>
</protein>
<dbReference type="InterPro" id="IPR003788">
    <property type="entry name" value="NDUFAF7"/>
</dbReference>
<organism evidence="3">
    <name type="scientific">Woronichinia naegeliana WA131</name>
    <dbReference type="NCBI Taxonomy" id="2824559"/>
    <lineage>
        <taxon>Bacteria</taxon>
        <taxon>Bacillati</taxon>
        <taxon>Cyanobacteriota</taxon>
        <taxon>Cyanophyceae</taxon>
        <taxon>Synechococcales</taxon>
        <taxon>Coelosphaeriaceae</taxon>
        <taxon>Woronichinia</taxon>
    </lineage>
</organism>
<evidence type="ECO:0000256" key="1">
    <source>
        <dbReference type="ARBA" id="ARBA00022603"/>
    </source>
</evidence>
<dbReference type="Gene3D" id="3.40.50.12710">
    <property type="match status" value="1"/>
</dbReference>
<evidence type="ECO:0000313" key="3">
    <source>
        <dbReference type="EMBL" id="UXE62910.1"/>
    </source>
</evidence>
<gene>
    <name evidence="3" type="ORF">KA717_09545</name>
</gene>
<dbReference type="GO" id="GO:0032259">
    <property type="term" value="P:methylation"/>
    <property type="evidence" value="ECO:0007669"/>
    <property type="project" value="UniProtKB-KW"/>
</dbReference>
<dbReference type="PANTHER" id="PTHR12049">
    <property type="entry name" value="PROTEIN ARGININE METHYLTRANSFERASE NDUFAF7, MITOCHONDRIAL"/>
    <property type="match status" value="1"/>
</dbReference>
<keyword evidence="2" id="KW-0808">Transferase</keyword>
<sequence length="382" mass="43609">MVSTSAIAPALIEKILAAPQQRLTFADYMDWLLYDPDYGYYATGQVGIGKTGDFFTASSLGSDFGELLAEQFREMWLNLAQPTRFNLVEMGAGTGILAQDILNYCQKNYPNFFESLQFTIIEKSFYLQSLQQKKLENFQDKVNWQEWENIADNSLVGCFFSNELVDAFPVHLVTVSEGKLKEIYVTYEQGSLRETIAELSSLELESYFSLNQLDLTADIYSSGYRTEVNLMAFDWLKTVTQKLRQGYVLTIDYGYSAEKYYHPQRFQGTLQCYYQHRYHSDPYVNLGRQDITAHVNFTALENWGKIFGLDCLGFTQQGLFLMNLGLGDRLTELSSGKFKLPEIFQRREALHQLIDPTGLGKFGVLLQAKGLDSEKARSPSSY</sequence>
<dbReference type="EMBL" id="CP073041">
    <property type="protein sequence ID" value="UXE62910.1"/>
    <property type="molecule type" value="Genomic_DNA"/>
</dbReference>
<dbReference type="InterPro" id="IPR038375">
    <property type="entry name" value="NDUFAF7_sf"/>
</dbReference>
<dbReference type="AlphaFoldDB" id="A0A977L2M5"/>
<evidence type="ECO:0000256" key="2">
    <source>
        <dbReference type="ARBA" id="ARBA00022679"/>
    </source>
</evidence>
<dbReference type="Pfam" id="PF02636">
    <property type="entry name" value="Methyltransf_28"/>
    <property type="match status" value="1"/>
</dbReference>
<dbReference type="KEGG" id="wna:KA717_09545"/>
<reference evidence="3" key="1">
    <citation type="submission" date="2021-04" db="EMBL/GenBank/DDBJ databases">
        <title>Genome sequence of Woronichinia naegeliana from Washington state freshwater lake bloom.</title>
        <authorList>
            <person name="Dreher T.W."/>
        </authorList>
    </citation>
    <scope>NUCLEOTIDE SEQUENCE</scope>
    <source>
        <strain evidence="3">WA131</strain>
    </source>
</reference>
<dbReference type="PANTHER" id="PTHR12049:SF7">
    <property type="entry name" value="PROTEIN ARGININE METHYLTRANSFERASE NDUFAF7, MITOCHONDRIAL"/>
    <property type="match status" value="1"/>
</dbReference>
<dbReference type="Proteomes" id="UP001065613">
    <property type="component" value="Chromosome"/>
</dbReference>
<dbReference type="GO" id="GO:0035243">
    <property type="term" value="F:protein-arginine omega-N symmetric methyltransferase activity"/>
    <property type="evidence" value="ECO:0007669"/>
    <property type="project" value="TreeGrafter"/>
</dbReference>
<dbReference type="SUPFAM" id="SSF53335">
    <property type="entry name" value="S-adenosyl-L-methionine-dependent methyltransferases"/>
    <property type="match status" value="1"/>
</dbReference>
<name>A0A977L2M5_9CYAN</name>
<proteinExistence type="predicted"/>
<keyword evidence="1 3" id="KW-0489">Methyltransferase</keyword>
<dbReference type="InterPro" id="IPR029063">
    <property type="entry name" value="SAM-dependent_MTases_sf"/>
</dbReference>
<accession>A0A977L2M5</accession>